<dbReference type="Proteomes" id="UP000249163">
    <property type="component" value="Chromosome"/>
</dbReference>
<dbReference type="PANTHER" id="PTHR37815:SF3">
    <property type="entry name" value="UPF0397 PROTEIN SPR0429"/>
    <property type="match status" value="1"/>
</dbReference>
<evidence type="ECO:0000256" key="1">
    <source>
        <dbReference type="ARBA" id="ARBA00022475"/>
    </source>
</evidence>
<evidence type="ECO:0000313" key="7">
    <source>
        <dbReference type="EMBL" id="OMD30605.1"/>
    </source>
</evidence>
<evidence type="ECO:0000256" key="3">
    <source>
        <dbReference type="ARBA" id="ARBA00022989"/>
    </source>
</evidence>
<dbReference type="NCBIfam" id="NF010182">
    <property type="entry name" value="PRK13661.1"/>
    <property type="match status" value="1"/>
</dbReference>
<dbReference type="EMBL" id="CP021965">
    <property type="protein sequence ID" value="AWV35311.1"/>
    <property type="molecule type" value="Genomic_DNA"/>
</dbReference>
<reference evidence="9 10" key="1">
    <citation type="submission" date="2016-10" db="EMBL/GenBank/DDBJ databases">
        <title>Paenibacillus species isolates.</title>
        <authorList>
            <person name="Beno S.M."/>
        </authorList>
    </citation>
    <scope>NUCLEOTIDE SEQUENCE [LARGE SCALE GENOMIC DNA]</scope>
    <source>
        <strain evidence="7 10">FSL H7-0604</strain>
        <strain evidence="8 9">FSL H7-0918</strain>
    </source>
</reference>
<dbReference type="EMBL" id="MKQP01000024">
    <property type="protein sequence ID" value="OMD30605.1"/>
    <property type="molecule type" value="Genomic_DNA"/>
</dbReference>
<feature type="transmembrane region" description="Helical" evidence="5">
    <location>
        <begin position="46"/>
        <end position="67"/>
    </location>
</feature>
<evidence type="ECO:0000256" key="4">
    <source>
        <dbReference type="ARBA" id="ARBA00023136"/>
    </source>
</evidence>
<name>A0A1R0X782_9BACL</name>
<keyword evidence="3 5" id="KW-1133">Transmembrane helix</keyword>
<feature type="transmembrane region" description="Helical" evidence="5">
    <location>
        <begin position="152"/>
        <end position="173"/>
    </location>
</feature>
<reference evidence="6 11" key="2">
    <citation type="submission" date="2017-06" db="EMBL/GenBank/DDBJ databases">
        <title>Complete genome sequence of Paenibacillus odorifer CBA7130.</title>
        <authorList>
            <person name="Nam Y.-D."/>
            <person name="Kang J."/>
            <person name="Chung W.-H."/>
        </authorList>
    </citation>
    <scope>NUCLEOTIDE SEQUENCE [LARGE SCALE GENOMIC DNA]</scope>
    <source>
        <strain evidence="6 11">CBA7130</strain>
    </source>
</reference>
<evidence type="ECO:0000313" key="9">
    <source>
        <dbReference type="Proteomes" id="UP000187323"/>
    </source>
</evidence>
<dbReference type="KEGG" id="pod:PODO_23695"/>
<dbReference type="Gene3D" id="1.10.1760.20">
    <property type="match status" value="1"/>
</dbReference>
<proteinExistence type="inferred from homology"/>
<keyword evidence="2 5" id="KW-0812">Transmembrane</keyword>
<dbReference type="InterPro" id="IPR009825">
    <property type="entry name" value="ECF_substrate-spec-like"/>
</dbReference>
<evidence type="ECO:0000313" key="8">
    <source>
        <dbReference type="EMBL" id="OME16812.1"/>
    </source>
</evidence>
<dbReference type="Proteomes" id="UP000187323">
    <property type="component" value="Unassembled WGS sequence"/>
</dbReference>
<dbReference type="GO" id="GO:0005886">
    <property type="term" value="C:plasma membrane"/>
    <property type="evidence" value="ECO:0007669"/>
    <property type="project" value="UniProtKB-SubCell"/>
</dbReference>
<dbReference type="AlphaFoldDB" id="A0A1R0X782"/>
<evidence type="ECO:0000313" key="6">
    <source>
        <dbReference type="EMBL" id="AWV35311.1"/>
    </source>
</evidence>
<comment type="subcellular location">
    <subcellularLocation>
        <location evidence="5">Cell membrane</location>
        <topology evidence="5">Multi-pass membrane protein</topology>
    </subcellularLocation>
</comment>
<evidence type="ECO:0000313" key="11">
    <source>
        <dbReference type="Proteomes" id="UP000249163"/>
    </source>
</evidence>
<dbReference type="RefSeq" id="WP_036683889.1">
    <property type="nucleotide sequence ID" value="NZ_CP009428.1"/>
</dbReference>
<comment type="similarity">
    <text evidence="5">Belongs to the UPF0397 family.</text>
</comment>
<evidence type="ECO:0000256" key="5">
    <source>
        <dbReference type="HAMAP-Rule" id="MF_01572"/>
    </source>
</evidence>
<keyword evidence="1 5" id="KW-1003">Cell membrane</keyword>
<dbReference type="PANTHER" id="PTHR37815">
    <property type="entry name" value="UPF0397 PROTEIN BC_2624-RELATED"/>
    <property type="match status" value="1"/>
</dbReference>
<feature type="transmembrane region" description="Helical" evidence="5">
    <location>
        <begin position="6"/>
        <end position="25"/>
    </location>
</feature>
<dbReference type="GeneID" id="31573132"/>
<organism evidence="7 10">
    <name type="scientific">Paenibacillus odorifer</name>
    <dbReference type="NCBI Taxonomy" id="189426"/>
    <lineage>
        <taxon>Bacteria</taxon>
        <taxon>Bacillati</taxon>
        <taxon>Bacillota</taxon>
        <taxon>Bacilli</taxon>
        <taxon>Bacillales</taxon>
        <taxon>Paenibacillaceae</taxon>
        <taxon>Paenibacillus</taxon>
    </lineage>
</organism>
<feature type="transmembrane region" description="Helical" evidence="5">
    <location>
        <begin position="120"/>
        <end position="140"/>
    </location>
</feature>
<evidence type="ECO:0000256" key="2">
    <source>
        <dbReference type="ARBA" id="ARBA00022692"/>
    </source>
</evidence>
<feature type="transmembrane region" description="Helical" evidence="5">
    <location>
        <begin position="79"/>
        <end position="100"/>
    </location>
</feature>
<sequence length="186" mass="19672">MAKQKVLSIKTIVAIGIGSALFVILGRFGSIPSGIPNTNIETTYALLALFSLLYGPFAGLFIGLIGHTLKDTISYGSPWFSWVISSGIVGLVIGLLVARIAIHDGEFGRKEIIRFNLAQIAANAVAWFLVAPVLDILIYAEPVNKVFTQGLTAGALNIASVAVIGSLLAIAYAKTRTKQGSLTREA</sequence>
<dbReference type="EMBL" id="MPTO01000018">
    <property type="protein sequence ID" value="OME16812.1"/>
    <property type="molecule type" value="Genomic_DNA"/>
</dbReference>
<accession>A0A1R0X782</accession>
<dbReference type="HAMAP" id="MF_01572">
    <property type="entry name" value="UPF0397"/>
    <property type="match status" value="1"/>
</dbReference>
<keyword evidence="4 5" id="KW-0472">Membrane</keyword>
<protein>
    <recommendedName>
        <fullName evidence="5">UPF0397 protein BJP51_19555</fullName>
    </recommendedName>
</protein>
<dbReference type="InterPro" id="IPR022914">
    <property type="entry name" value="UPF0397"/>
</dbReference>
<gene>
    <name evidence="7" type="ORF">BJP51_19555</name>
    <name evidence="8" type="ORF">BSK47_19765</name>
    <name evidence="6" type="ORF">CD191_23215</name>
</gene>
<dbReference type="Pfam" id="PF07155">
    <property type="entry name" value="ECF-ribofla_trS"/>
    <property type="match status" value="1"/>
</dbReference>
<dbReference type="Proteomes" id="UP000187465">
    <property type="component" value="Unassembled WGS sequence"/>
</dbReference>
<evidence type="ECO:0000313" key="10">
    <source>
        <dbReference type="Proteomes" id="UP000187465"/>
    </source>
</evidence>